<dbReference type="EMBL" id="MU620892">
    <property type="protein sequence ID" value="KAI8584605.1"/>
    <property type="molecule type" value="Genomic_DNA"/>
</dbReference>
<evidence type="ECO:0000256" key="3">
    <source>
        <dbReference type="ARBA" id="ARBA00022670"/>
    </source>
</evidence>
<dbReference type="GO" id="GO:0006508">
    <property type="term" value="P:proteolysis"/>
    <property type="evidence" value="ECO:0007669"/>
    <property type="project" value="UniProtKB-KW"/>
</dbReference>
<keyword evidence="8" id="KW-0472">Membrane</keyword>
<dbReference type="EC" id="3.4.-.-" evidence="6"/>
<reference evidence="10" key="2">
    <citation type="journal article" date="2022" name="Proc. Natl. Acad. Sci. U.S.A.">
        <title>Diploid-dominant life cycles characterize the early evolution of Fungi.</title>
        <authorList>
            <person name="Amses K.R."/>
            <person name="Simmons D.R."/>
            <person name="Longcore J.E."/>
            <person name="Mondo S.J."/>
            <person name="Seto K."/>
            <person name="Jeronimo G.H."/>
            <person name="Bonds A.E."/>
            <person name="Quandt C.A."/>
            <person name="Davis W.J."/>
            <person name="Chang Y."/>
            <person name="Federici B.A."/>
            <person name="Kuo A."/>
            <person name="LaButti K."/>
            <person name="Pangilinan J."/>
            <person name="Andreopoulos W."/>
            <person name="Tritt A."/>
            <person name="Riley R."/>
            <person name="Hundley H."/>
            <person name="Johnson J."/>
            <person name="Lipzen A."/>
            <person name="Barry K."/>
            <person name="Lang B.F."/>
            <person name="Cuomo C.A."/>
            <person name="Buchler N.E."/>
            <person name="Grigoriev I.V."/>
            <person name="Spatafora J.W."/>
            <person name="Stajich J.E."/>
            <person name="James T.Y."/>
        </authorList>
    </citation>
    <scope>NUCLEOTIDE SEQUENCE</scope>
    <source>
        <strain evidence="10">AG</strain>
    </source>
</reference>
<dbReference type="InterPro" id="IPR045175">
    <property type="entry name" value="M28_fam"/>
</dbReference>
<evidence type="ECO:0000313" key="11">
    <source>
        <dbReference type="Proteomes" id="UP001206595"/>
    </source>
</evidence>
<comment type="caution">
    <text evidence="10">The sequence shown here is derived from an EMBL/GenBank/DDBJ whole genome shotgun (WGS) entry which is preliminary data.</text>
</comment>
<comment type="similarity">
    <text evidence="2">Belongs to the peptidase M28 family. M28B subfamily.</text>
</comment>
<dbReference type="Gene3D" id="3.40.630.10">
    <property type="entry name" value="Zn peptidases"/>
    <property type="match status" value="1"/>
</dbReference>
<keyword evidence="3 6" id="KW-0645">Protease</keyword>
<keyword evidence="5 6" id="KW-0862">Zinc</keyword>
<dbReference type="GO" id="GO:0046872">
    <property type="term" value="F:metal ion binding"/>
    <property type="evidence" value="ECO:0007669"/>
    <property type="project" value="UniProtKB-KW"/>
</dbReference>
<evidence type="ECO:0000256" key="8">
    <source>
        <dbReference type="SAM" id="Phobius"/>
    </source>
</evidence>
<keyword evidence="6" id="KW-0479">Metal-binding</keyword>
<name>A0AAD5ELL6_UMBRA</name>
<keyword evidence="8" id="KW-0812">Transmembrane</keyword>
<dbReference type="SUPFAM" id="SSF53187">
    <property type="entry name" value="Zn-dependent exopeptidases"/>
    <property type="match status" value="1"/>
</dbReference>
<sequence>MPTTESTPLLPSSQPSSSSITLPRTWRRALEWGLICGLAVLLFITALVFAEQKFGGHPSMNMVIKALHTNDVMEHLKALVEVAKHHHNSRSIRNGYNASAEYIIHQLEDSGACDVSTQIFPVSMWEKKENTEFIILTGDVAVFVDQQDFATLKSTAPSTLLFDNRLIEIDDLCSAQECSRTVHKKLVIAPYSYQMEENVDIAKRLAKANAAAVLFVLSRSSNPVHFEDQHNSFFESNVTLPVFVMDNNMYTILLDVMQGDYLVNIQTSVLITTTYTYNILCNWKSGDDKNKIIVGSHLDSVENSPGINAGSGAATSLAIALTLAKLSYQPTNQLVFAWWSGKEVGDAGISRYLHNMTEEQVNATTAYINLDILGSQNYIPYILRTNPTSEVVNGRSQQIAKIFEKYFDQVGYKYAHTSTTDGTEHDVFAVKAGVAYGGLYSGMGPKTPSQKRKFGGIAYVDADPCYQLACDTLDNVSTEAINLLSHAAIYVIHALSSTLNLRGYLDGTTV</sequence>
<evidence type="ECO:0000256" key="4">
    <source>
        <dbReference type="ARBA" id="ARBA00022801"/>
    </source>
</evidence>
<accession>A0AAD5ELL6</accession>
<comment type="cofactor">
    <cofactor evidence="1">
        <name>Zn(2+)</name>
        <dbReference type="ChEBI" id="CHEBI:29105"/>
    </cofactor>
</comment>
<protein>
    <recommendedName>
        <fullName evidence="6">Peptide hydrolase</fullName>
        <ecNumber evidence="6">3.4.-.-</ecNumber>
    </recommendedName>
</protein>
<keyword evidence="8" id="KW-1133">Transmembrane helix</keyword>
<dbReference type="RefSeq" id="XP_051449609.1">
    <property type="nucleotide sequence ID" value="XM_051584988.1"/>
</dbReference>
<evidence type="ECO:0000313" key="10">
    <source>
        <dbReference type="EMBL" id="KAI8584605.1"/>
    </source>
</evidence>
<dbReference type="PANTHER" id="PTHR12147">
    <property type="entry name" value="METALLOPEPTIDASE M28 FAMILY MEMBER"/>
    <property type="match status" value="1"/>
</dbReference>
<reference evidence="10" key="1">
    <citation type="submission" date="2021-06" db="EMBL/GenBank/DDBJ databases">
        <authorList>
            <consortium name="DOE Joint Genome Institute"/>
            <person name="Mondo S.J."/>
            <person name="Amses K.R."/>
            <person name="Simmons D.R."/>
            <person name="Longcore J.E."/>
            <person name="Seto K."/>
            <person name="Alves G.H."/>
            <person name="Bonds A.E."/>
            <person name="Quandt C.A."/>
            <person name="Davis W.J."/>
            <person name="Chang Y."/>
            <person name="Letcher P.M."/>
            <person name="Powell M.J."/>
            <person name="Kuo A."/>
            <person name="Labutti K."/>
            <person name="Pangilinan J."/>
            <person name="Andreopoulos W."/>
            <person name="Tritt A."/>
            <person name="Riley R."/>
            <person name="Hundley H."/>
            <person name="Johnson J."/>
            <person name="Lipzen A."/>
            <person name="Barry K."/>
            <person name="Berbee M.L."/>
            <person name="Buchler N.E."/>
            <person name="Grigoriev I.V."/>
            <person name="Spatafora J.W."/>
            <person name="Stajich J.E."/>
            <person name="James T.Y."/>
        </authorList>
    </citation>
    <scope>NUCLEOTIDE SEQUENCE</scope>
    <source>
        <strain evidence="10">AG</strain>
    </source>
</reference>
<organism evidence="10 11">
    <name type="scientific">Umbelopsis ramanniana AG</name>
    <dbReference type="NCBI Taxonomy" id="1314678"/>
    <lineage>
        <taxon>Eukaryota</taxon>
        <taxon>Fungi</taxon>
        <taxon>Fungi incertae sedis</taxon>
        <taxon>Mucoromycota</taxon>
        <taxon>Mucoromycotina</taxon>
        <taxon>Umbelopsidomycetes</taxon>
        <taxon>Umbelopsidales</taxon>
        <taxon>Umbelopsidaceae</taxon>
        <taxon>Umbelopsis</taxon>
    </lineage>
</organism>
<feature type="transmembrane region" description="Helical" evidence="8">
    <location>
        <begin position="32"/>
        <end position="50"/>
    </location>
</feature>
<gene>
    <name evidence="10" type="ORF">K450DRAFT_217095</name>
</gene>
<evidence type="ECO:0000259" key="9">
    <source>
        <dbReference type="Pfam" id="PF04389"/>
    </source>
</evidence>
<feature type="domain" description="Peptidase M28" evidence="9">
    <location>
        <begin position="278"/>
        <end position="490"/>
    </location>
</feature>
<feature type="region of interest" description="Disordered" evidence="7">
    <location>
        <begin position="1"/>
        <end position="20"/>
    </location>
</feature>
<dbReference type="GeneID" id="75910338"/>
<dbReference type="InterPro" id="IPR007484">
    <property type="entry name" value="Peptidase_M28"/>
</dbReference>
<evidence type="ECO:0000256" key="5">
    <source>
        <dbReference type="ARBA" id="ARBA00022833"/>
    </source>
</evidence>
<dbReference type="PANTHER" id="PTHR12147:SF26">
    <property type="entry name" value="PEPTIDASE M28 DOMAIN-CONTAINING PROTEIN"/>
    <property type="match status" value="1"/>
</dbReference>
<evidence type="ECO:0000256" key="1">
    <source>
        <dbReference type="ARBA" id="ARBA00001947"/>
    </source>
</evidence>
<keyword evidence="4 6" id="KW-0378">Hydrolase</keyword>
<proteinExistence type="inferred from homology"/>
<dbReference type="Proteomes" id="UP001206595">
    <property type="component" value="Unassembled WGS sequence"/>
</dbReference>
<dbReference type="GO" id="GO:0008235">
    <property type="term" value="F:metalloexopeptidase activity"/>
    <property type="evidence" value="ECO:0007669"/>
    <property type="project" value="InterPro"/>
</dbReference>
<evidence type="ECO:0000256" key="6">
    <source>
        <dbReference type="RuleBase" id="RU361240"/>
    </source>
</evidence>
<dbReference type="AlphaFoldDB" id="A0AAD5ELL6"/>
<dbReference type="Pfam" id="PF04389">
    <property type="entry name" value="Peptidase_M28"/>
    <property type="match status" value="1"/>
</dbReference>
<evidence type="ECO:0000256" key="2">
    <source>
        <dbReference type="ARBA" id="ARBA00005634"/>
    </source>
</evidence>
<keyword evidence="11" id="KW-1185">Reference proteome</keyword>
<evidence type="ECO:0000256" key="7">
    <source>
        <dbReference type="SAM" id="MobiDB-lite"/>
    </source>
</evidence>